<accession>A0A067MXT0</accession>
<dbReference type="Proteomes" id="UP000027195">
    <property type="component" value="Unassembled WGS sequence"/>
</dbReference>
<sequence length="170" mass="17611">MQNMQQQQQQHIRQQQQQQQQQQNNARLQYQQVAQLQGQSSQPPSAKPNGIQASQPQNASSPAAQDTPHTESAQLGAAGGRSGQANIGSGPTGLRNIGGGAKMMPPPSPSMVAGSVGQKTGPGASLLRPGTSQGTTPGGPSKDKVKDEPPVSGSTPFASVDYSASIFKWS</sequence>
<evidence type="ECO:0000256" key="1">
    <source>
        <dbReference type="SAM" id="MobiDB-lite"/>
    </source>
</evidence>
<dbReference type="AlphaFoldDB" id="A0A067MXT0"/>
<dbReference type="EMBL" id="KL198019">
    <property type="protein sequence ID" value="KDQ19515.1"/>
    <property type="molecule type" value="Genomic_DNA"/>
</dbReference>
<evidence type="ECO:0000313" key="2">
    <source>
        <dbReference type="EMBL" id="KDQ19515.1"/>
    </source>
</evidence>
<proteinExistence type="predicted"/>
<keyword evidence="3" id="KW-1185">Reference proteome</keyword>
<name>A0A067MXT0_BOTB1</name>
<feature type="compositionally biased region" description="Low complexity" evidence="1">
    <location>
        <begin position="52"/>
        <end position="65"/>
    </location>
</feature>
<protein>
    <submittedName>
        <fullName evidence="2">Uncharacterized protein</fullName>
    </submittedName>
</protein>
<feature type="compositionally biased region" description="Low complexity" evidence="1">
    <location>
        <begin position="1"/>
        <end position="42"/>
    </location>
</feature>
<dbReference type="InParanoid" id="A0A067MXT0"/>
<gene>
    <name evidence="2" type="ORF">BOTBODRAFT_441311</name>
</gene>
<feature type="compositionally biased region" description="Low complexity" evidence="1">
    <location>
        <begin position="129"/>
        <end position="140"/>
    </location>
</feature>
<evidence type="ECO:0000313" key="3">
    <source>
        <dbReference type="Proteomes" id="UP000027195"/>
    </source>
</evidence>
<reference evidence="3" key="1">
    <citation type="journal article" date="2014" name="Proc. Natl. Acad. Sci. U.S.A.">
        <title>Extensive sampling of basidiomycete genomes demonstrates inadequacy of the white-rot/brown-rot paradigm for wood decay fungi.</title>
        <authorList>
            <person name="Riley R."/>
            <person name="Salamov A.A."/>
            <person name="Brown D.W."/>
            <person name="Nagy L.G."/>
            <person name="Floudas D."/>
            <person name="Held B.W."/>
            <person name="Levasseur A."/>
            <person name="Lombard V."/>
            <person name="Morin E."/>
            <person name="Otillar R."/>
            <person name="Lindquist E.A."/>
            <person name="Sun H."/>
            <person name="LaButti K.M."/>
            <person name="Schmutz J."/>
            <person name="Jabbour D."/>
            <person name="Luo H."/>
            <person name="Baker S.E."/>
            <person name="Pisabarro A.G."/>
            <person name="Walton J.D."/>
            <person name="Blanchette R.A."/>
            <person name="Henrissat B."/>
            <person name="Martin F."/>
            <person name="Cullen D."/>
            <person name="Hibbett D.S."/>
            <person name="Grigoriev I.V."/>
        </authorList>
    </citation>
    <scope>NUCLEOTIDE SEQUENCE [LARGE SCALE GENOMIC DNA]</scope>
    <source>
        <strain evidence="3">FD-172 SS1</strain>
    </source>
</reference>
<organism evidence="2 3">
    <name type="scientific">Botryobasidium botryosum (strain FD-172 SS1)</name>
    <dbReference type="NCBI Taxonomy" id="930990"/>
    <lineage>
        <taxon>Eukaryota</taxon>
        <taxon>Fungi</taxon>
        <taxon>Dikarya</taxon>
        <taxon>Basidiomycota</taxon>
        <taxon>Agaricomycotina</taxon>
        <taxon>Agaricomycetes</taxon>
        <taxon>Cantharellales</taxon>
        <taxon>Botryobasidiaceae</taxon>
        <taxon>Botryobasidium</taxon>
    </lineage>
</organism>
<feature type="region of interest" description="Disordered" evidence="1">
    <location>
        <begin position="1"/>
        <end position="158"/>
    </location>
</feature>
<dbReference type="HOGENOM" id="CLU_1570377_0_0_1"/>